<proteinExistence type="predicted"/>
<gene>
    <name evidence="2" type="ORF">LOTGIDRAFT_232455</name>
</gene>
<dbReference type="HOGENOM" id="CLU_1549381_0_0_1"/>
<keyword evidence="1" id="KW-0472">Membrane</keyword>
<keyword evidence="3" id="KW-1185">Reference proteome</keyword>
<feature type="transmembrane region" description="Helical" evidence="1">
    <location>
        <begin position="12"/>
        <end position="32"/>
    </location>
</feature>
<dbReference type="Proteomes" id="UP000030746">
    <property type="component" value="Unassembled WGS sequence"/>
</dbReference>
<dbReference type="OrthoDB" id="6084382at2759"/>
<dbReference type="AlphaFoldDB" id="V4AGA2"/>
<dbReference type="OMA" id="MFYGKLD"/>
<keyword evidence="1" id="KW-1133">Transmembrane helix</keyword>
<feature type="transmembrane region" description="Helical" evidence="1">
    <location>
        <begin position="143"/>
        <end position="165"/>
    </location>
</feature>
<evidence type="ECO:0000256" key="1">
    <source>
        <dbReference type="SAM" id="Phobius"/>
    </source>
</evidence>
<sequence>MPRLRRSELSALVFIVPANIFYSIAALTHAWFEIPPHSCYGLWWAKFCDVLRCQLIPAFYTEEPSWYHLVQSVSMVAWICIVLSLISLVTGRLDKYLPIKSSVSNRQTRVAALCLVSVFAISTSLILFYMKLKESSPEIEPEISWSSILAALSCLCQLCAGLILLKACELSVF</sequence>
<dbReference type="Gene3D" id="1.20.140.150">
    <property type="match status" value="1"/>
</dbReference>
<name>V4AGA2_LOTGI</name>
<dbReference type="RefSeq" id="XP_009055042.1">
    <property type="nucleotide sequence ID" value="XM_009056794.1"/>
</dbReference>
<reference evidence="2 3" key="1">
    <citation type="journal article" date="2013" name="Nature">
        <title>Insights into bilaterian evolution from three spiralian genomes.</title>
        <authorList>
            <person name="Simakov O."/>
            <person name="Marletaz F."/>
            <person name="Cho S.J."/>
            <person name="Edsinger-Gonzales E."/>
            <person name="Havlak P."/>
            <person name="Hellsten U."/>
            <person name="Kuo D.H."/>
            <person name="Larsson T."/>
            <person name="Lv J."/>
            <person name="Arendt D."/>
            <person name="Savage R."/>
            <person name="Osoegawa K."/>
            <person name="de Jong P."/>
            <person name="Grimwood J."/>
            <person name="Chapman J.A."/>
            <person name="Shapiro H."/>
            <person name="Aerts A."/>
            <person name="Otillar R.P."/>
            <person name="Terry A.Y."/>
            <person name="Boore J.L."/>
            <person name="Grigoriev I.V."/>
            <person name="Lindberg D.R."/>
            <person name="Seaver E.C."/>
            <person name="Weisblat D.A."/>
            <person name="Putnam N.H."/>
            <person name="Rokhsar D.S."/>
        </authorList>
    </citation>
    <scope>NUCLEOTIDE SEQUENCE [LARGE SCALE GENOMIC DNA]</scope>
</reference>
<dbReference type="KEGG" id="lgi:LOTGIDRAFT_232455"/>
<keyword evidence="1" id="KW-0812">Transmembrane</keyword>
<feature type="transmembrane region" description="Helical" evidence="1">
    <location>
        <begin position="110"/>
        <end position="131"/>
    </location>
</feature>
<organism evidence="2 3">
    <name type="scientific">Lottia gigantea</name>
    <name type="common">Giant owl limpet</name>
    <dbReference type="NCBI Taxonomy" id="225164"/>
    <lineage>
        <taxon>Eukaryota</taxon>
        <taxon>Metazoa</taxon>
        <taxon>Spiralia</taxon>
        <taxon>Lophotrochozoa</taxon>
        <taxon>Mollusca</taxon>
        <taxon>Gastropoda</taxon>
        <taxon>Patellogastropoda</taxon>
        <taxon>Lottioidea</taxon>
        <taxon>Lottiidae</taxon>
        <taxon>Lottia</taxon>
    </lineage>
</organism>
<dbReference type="GeneID" id="20248926"/>
<evidence type="ECO:0000313" key="3">
    <source>
        <dbReference type="Proteomes" id="UP000030746"/>
    </source>
</evidence>
<dbReference type="EMBL" id="KB201847">
    <property type="protein sequence ID" value="ESO94195.1"/>
    <property type="molecule type" value="Genomic_DNA"/>
</dbReference>
<accession>V4AGA2</accession>
<feature type="transmembrane region" description="Helical" evidence="1">
    <location>
        <begin position="66"/>
        <end position="89"/>
    </location>
</feature>
<evidence type="ECO:0000313" key="2">
    <source>
        <dbReference type="EMBL" id="ESO94195.1"/>
    </source>
</evidence>
<dbReference type="CTD" id="20248926"/>
<protein>
    <submittedName>
        <fullName evidence="2">Uncharacterized protein</fullName>
    </submittedName>
</protein>